<accession>A0A433A1G7</accession>
<organism evidence="1 2">
    <name type="scientific">Jimgerdemannia flammicorona</name>
    <dbReference type="NCBI Taxonomy" id="994334"/>
    <lineage>
        <taxon>Eukaryota</taxon>
        <taxon>Fungi</taxon>
        <taxon>Fungi incertae sedis</taxon>
        <taxon>Mucoromycota</taxon>
        <taxon>Mucoromycotina</taxon>
        <taxon>Endogonomycetes</taxon>
        <taxon>Endogonales</taxon>
        <taxon>Endogonaceae</taxon>
        <taxon>Jimgerdemannia</taxon>
    </lineage>
</organism>
<gene>
    <name evidence="1" type="ORF">BC936DRAFT_141879</name>
</gene>
<evidence type="ECO:0000313" key="1">
    <source>
        <dbReference type="EMBL" id="RUO96525.1"/>
    </source>
</evidence>
<evidence type="ECO:0000313" key="2">
    <source>
        <dbReference type="Proteomes" id="UP000268093"/>
    </source>
</evidence>
<protein>
    <submittedName>
        <fullName evidence="1">Uncharacterized protein</fullName>
    </submittedName>
</protein>
<keyword evidence="2" id="KW-1185">Reference proteome</keyword>
<dbReference type="EMBL" id="RBNI01020785">
    <property type="protein sequence ID" value="RUO96525.1"/>
    <property type="molecule type" value="Genomic_DNA"/>
</dbReference>
<reference evidence="1 2" key="1">
    <citation type="journal article" date="2018" name="New Phytol.">
        <title>Phylogenomics of Endogonaceae and evolution of mycorrhizas within Mucoromycota.</title>
        <authorList>
            <person name="Chang Y."/>
            <person name="Desiro A."/>
            <person name="Na H."/>
            <person name="Sandor L."/>
            <person name="Lipzen A."/>
            <person name="Clum A."/>
            <person name="Barry K."/>
            <person name="Grigoriev I.V."/>
            <person name="Martin F.M."/>
            <person name="Stajich J.E."/>
            <person name="Smith M.E."/>
            <person name="Bonito G."/>
            <person name="Spatafora J.W."/>
        </authorList>
    </citation>
    <scope>NUCLEOTIDE SEQUENCE [LARGE SCALE GENOMIC DNA]</scope>
    <source>
        <strain evidence="1 2">GMNB39</strain>
    </source>
</reference>
<dbReference type="Proteomes" id="UP000268093">
    <property type="component" value="Unassembled WGS sequence"/>
</dbReference>
<sequence>MLGEQARVRVMTKVNPRPLRYVTHVGSSRVLRFLCTFGNCLASTEDGIPFYVFHTLGPARFGPLTP</sequence>
<comment type="caution">
    <text evidence="1">The sequence shown here is derived from an EMBL/GenBank/DDBJ whole genome shotgun (WGS) entry which is preliminary data.</text>
</comment>
<name>A0A433A1G7_9FUNG</name>
<proteinExistence type="predicted"/>